<gene>
    <name evidence="4" type="ORF">GCM10012280_48170</name>
</gene>
<organism evidence="4 5">
    <name type="scientific">Wenjunlia tyrosinilytica</name>
    <dbReference type="NCBI Taxonomy" id="1544741"/>
    <lineage>
        <taxon>Bacteria</taxon>
        <taxon>Bacillati</taxon>
        <taxon>Actinomycetota</taxon>
        <taxon>Actinomycetes</taxon>
        <taxon>Kitasatosporales</taxon>
        <taxon>Streptomycetaceae</taxon>
        <taxon>Wenjunlia</taxon>
    </lineage>
</organism>
<dbReference type="AlphaFoldDB" id="A0A918E0U2"/>
<dbReference type="SUPFAM" id="SSF55781">
    <property type="entry name" value="GAF domain-like"/>
    <property type="match status" value="2"/>
</dbReference>
<dbReference type="RefSeq" id="WP_189133877.1">
    <property type="nucleotide sequence ID" value="NZ_BMMS01000022.1"/>
</dbReference>
<dbReference type="CDD" id="cd00130">
    <property type="entry name" value="PAS"/>
    <property type="match status" value="1"/>
</dbReference>
<dbReference type="InterPro" id="IPR013655">
    <property type="entry name" value="PAS_fold_3"/>
</dbReference>
<dbReference type="InterPro" id="IPR003018">
    <property type="entry name" value="GAF"/>
</dbReference>
<dbReference type="Pfam" id="PF08447">
    <property type="entry name" value="PAS_3"/>
    <property type="match status" value="1"/>
</dbReference>
<feature type="domain" description="PPM-type phosphatase" evidence="3">
    <location>
        <begin position="517"/>
        <end position="737"/>
    </location>
</feature>
<reference evidence="4" key="2">
    <citation type="submission" date="2020-09" db="EMBL/GenBank/DDBJ databases">
        <authorList>
            <person name="Sun Q."/>
            <person name="Zhou Y."/>
        </authorList>
    </citation>
    <scope>NUCLEOTIDE SEQUENCE</scope>
    <source>
        <strain evidence="4">CGMCC 4.7201</strain>
    </source>
</reference>
<dbReference type="Gene3D" id="3.60.40.10">
    <property type="entry name" value="PPM-type phosphatase domain"/>
    <property type="match status" value="1"/>
</dbReference>
<dbReference type="SUPFAM" id="SSF81606">
    <property type="entry name" value="PP2C-like"/>
    <property type="match status" value="1"/>
</dbReference>
<dbReference type="Proteomes" id="UP000641932">
    <property type="component" value="Unassembled WGS sequence"/>
</dbReference>
<evidence type="ECO:0000313" key="4">
    <source>
        <dbReference type="EMBL" id="GGO94105.1"/>
    </source>
</evidence>
<dbReference type="PANTHER" id="PTHR43156">
    <property type="entry name" value="STAGE II SPORULATION PROTEIN E-RELATED"/>
    <property type="match status" value="1"/>
</dbReference>
<dbReference type="Gene3D" id="2.10.70.100">
    <property type="match status" value="1"/>
</dbReference>
<dbReference type="InterPro" id="IPR036457">
    <property type="entry name" value="PPM-type-like_dom_sf"/>
</dbReference>
<dbReference type="InterPro" id="IPR029016">
    <property type="entry name" value="GAF-like_dom_sf"/>
</dbReference>
<dbReference type="Gene3D" id="3.30.450.40">
    <property type="match status" value="2"/>
</dbReference>
<dbReference type="EMBL" id="BMMS01000022">
    <property type="protein sequence ID" value="GGO94105.1"/>
    <property type="molecule type" value="Genomic_DNA"/>
</dbReference>
<proteinExistence type="predicted"/>
<name>A0A918E0U2_9ACTN</name>
<evidence type="ECO:0000313" key="5">
    <source>
        <dbReference type="Proteomes" id="UP000641932"/>
    </source>
</evidence>
<dbReference type="Gene3D" id="3.30.450.20">
    <property type="entry name" value="PAS domain"/>
    <property type="match status" value="1"/>
</dbReference>
<dbReference type="SUPFAM" id="SSF55785">
    <property type="entry name" value="PYP-like sensor domain (PAS domain)"/>
    <property type="match status" value="1"/>
</dbReference>
<keyword evidence="1" id="KW-0378">Hydrolase</keyword>
<comment type="caution">
    <text evidence="4">The sequence shown here is derived from an EMBL/GenBank/DDBJ whole genome shotgun (WGS) entry which is preliminary data.</text>
</comment>
<dbReference type="InterPro" id="IPR001932">
    <property type="entry name" value="PPM-type_phosphatase-like_dom"/>
</dbReference>
<evidence type="ECO:0000256" key="1">
    <source>
        <dbReference type="ARBA" id="ARBA00022801"/>
    </source>
</evidence>
<keyword evidence="5" id="KW-1185">Reference proteome</keyword>
<evidence type="ECO:0000259" key="3">
    <source>
        <dbReference type="SMART" id="SM00331"/>
    </source>
</evidence>
<dbReference type="Pfam" id="PF07228">
    <property type="entry name" value="SpoIIE"/>
    <property type="match status" value="1"/>
</dbReference>
<evidence type="ECO:0000259" key="2">
    <source>
        <dbReference type="SMART" id="SM00065"/>
    </source>
</evidence>
<sequence>MAGRGASGAPGSLGAESVLPDAPDTWLTSLHEAAQSVAAATTAQQALSAALAASKPCLGPTGGALLVLDASGEYLSMDAMEGLPETFSRPWEAIGLGEGLPVTDAVRTSEPVWLEAFGERFLRYPDALPELTDQPTDVATGSLPLLRAGSCVGVLAVVRSRDEPFSEVERVFLMCLADQLAVLVASLNGRLPQRPSTASWEESADAQATGTVELGYFSWNMRTGRVECDETTLRLHGLTPPAVRPVEDFIAQLESEDLPDVRNALERMGQLCGDYQVHYRIREPGGRIRVLEARGRVHPGADGIPERMSGVVTDVTVAEARREADQQTLRHQAEQADKLREFARLLSAAVTVQDIARTARTALQAFDADALLLAEQQEDRISVVASCGYSREKTEILRSLPLTIGSPIGDALRRHVPVFLDSLEALLAAYPRLESIAGQIVHRSWAALPLPSTAGPPAACLIGFPDSHAFSASQRSLLSVAAGLLAQSLDRARLYEAEHRLARELQRGLLPQALRGPASTEVHAHYRPATSGMLIGGDWYDAFPTPDGGLALVIGDVQGHSVVGATLMGQLRTAVRAYTNEGHDPAAVLERTNQLLTHLNPIPETALFATCCYAHLDPGTGDLAICRAGHPTPIVTEPGQEPRCLEVAGGTPLGVDAGATYPTTRVRLPVGAQLLLYTDGLIEDRGHDIDEGIACVLAALATPAPSPEECLGELIRTCAPAPGRLDADDVAALLVRYIGPDGG</sequence>
<dbReference type="SMART" id="SM00331">
    <property type="entry name" value="PP2C_SIG"/>
    <property type="match status" value="1"/>
</dbReference>
<dbReference type="Pfam" id="PF13185">
    <property type="entry name" value="GAF_2"/>
    <property type="match status" value="2"/>
</dbReference>
<feature type="domain" description="GAF" evidence="2">
    <location>
        <begin position="347"/>
        <end position="499"/>
    </location>
</feature>
<dbReference type="InterPro" id="IPR035965">
    <property type="entry name" value="PAS-like_dom_sf"/>
</dbReference>
<protein>
    <submittedName>
        <fullName evidence="4">Uncharacterized protein</fullName>
    </submittedName>
</protein>
<dbReference type="InterPro" id="IPR001610">
    <property type="entry name" value="PAC"/>
</dbReference>
<dbReference type="SMART" id="SM00065">
    <property type="entry name" value="GAF"/>
    <property type="match status" value="2"/>
</dbReference>
<dbReference type="PANTHER" id="PTHR43156:SF2">
    <property type="entry name" value="STAGE II SPORULATION PROTEIN E"/>
    <property type="match status" value="1"/>
</dbReference>
<dbReference type="InterPro" id="IPR052016">
    <property type="entry name" value="Bact_Sigma-Reg"/>
</dbReference>
<reference evidence="4" key="1">
    <citation type="journal article" date="2014" name="Int. J. Syst. Evol. Microbiol.">
        <title>Complete genome sequence of Corynebacterium casei LMG S-19264T (=DSM 44701T), isolated from a smear-ripened cheese.</title>
        <authorList>
            <consortium name="US DOE Joint Genome Institute (JGI-PGF)"/>
            <person name="Walter F."/>
            <person name="Albersmeier A."/>
            <person name="Kalinowski J."/>
            <person name="Ruckert C."/>
        </authorList>
    </citation>
    <scope>NUCLEOTIDE SEQUENCE</scope>
    <source>
        <strain evidence="4">CGMCC 4.7201</strain>
    </source>
</reference>
<dbReference type="SMART" id="SM00086">
    <property type="entry name" value="PAC"/>
    <property type="match status" value="1"/>
</dbReference>
<accession>A0A918E0U2</accession>
<feature type="domain" description="GAF" evidence="2">
    <location>
        <begin position="42"/>
        <end position="196"/>
    </location>
</feature>
<dbReference type="GO" id="GO:0016791">
    <property type="term" value="F:phosphatase activity"/>
    <property type="evidence" value="ECO:0007669"/>
    <property type="project" value="TreeGrafter"/>
</dbReference>
<dbReference type="InterPro" id="IPR000014">
    <property type="entry name" value="PAS"/>
</dbReference>